<evidence type="ECO:0000256" key="9">
    <source>
        <dbReference type="ARBA" id="ARBA00023242"/>
    </source>
</evidence>
<dbReference type="PANTHER" id="PTHR24006:SF644">
    <property type="entry name" value="UBIQUITIN CARBOXYL-TERMINAL HYDROLASE 7"/>
    <property type="match status" value="1"/>
</dbReference>
<evidence type="ECO:0000313" key="14">
    <source>
        <dbReference type="EMBL" id="KAE9975528.1"/>
    </source>
</evidence>
<evidence type="ECO:0000313" key="15">
    <source>
        <dbReference type="Proteomes" id="UP000490939"/>
    </source>
</evidence>
<dbReference type="InterPro" id="IPR050164">
    <property type="entry name" value="Peptidase_C19"/>
</dbReference>
<evidence type="ECO:0000256" key="5">
    <source>
        <dbReference type="ARBA" id="ARBA00022670"/>
    </source>
</evidence>
<keyword evidence="9" id="KW-0539">Nucleus</keyword>
<dbReference type="AlphaFoldDB" id="A0A8H3UUH4"/>
<accession>A0A8H3UUH4</accession>
<dbReference type="Pfam" id="PF22486">
    <property type="entry name" value="MATH_2"/>
    <property type="match status" value="1"/>
</dbReference>
<dbReference type="EMBL" id="WNWQ01000187">
    <property type="protein sequence ID" value="KAE9975069.1"/>
    <property type="molecule type" value="Genomic_DNA"/>
</dbReference>
<dbReference type="GO" id="GO:0005829">
    <property type="term" value="C:cytosol"/>
    <property type="evidence" value="ECO:0007669"/>
    <property type="project" value="TreeGrafter"/>
</dbReference>
<dbReference type="OrthoDB" id="289038at2759"/>
<evidence type="ECO:0000256" key="4">
    <source>
        <dbReference type="ARBA" id="ARBA00012759"/>
    </source>
</evidence>
<dbReference type="EC" id="3.4.19.12" evidence="4"/>
<gene>
    <name evidence="13" type="ORF">BLS_002763</name>
    <name evidence="14" type="ORF">EG327_008428</name>
</gene>
<feature type="region of interest" description="Disordered" evidence="10">
    <location>
        <begin position="1"/>
        <end position="36"/>
    </location>
</feature>
<evidence type="ECO:0000313" key="13">
    <source>
        <dbReference type="EMBL" id="KAE9975069.1"/>
    </source>
</evidence>
<evidence type="ECO:0000256" key="2">
    <source>
        <dbReference type="ARBA" id="ARBA00004123"/>
    </source>
</evidence>
<dbReference type="SUPFAM" id="SSF49599">
    <property type="entry name" value="TRAF domain-like"/>
    <property type="match status" value="1"/>
</dbReference>
<evidence type="ECO:0000256" key="6">
    <source>
        <dbReference type="ARBA" id="ARBA00022786"/>
    </source>
</evidence>
<dbReference type="Pfam" id="PF00443">
    <property type="entry name" value="UCH"/>
    <property type="match status" value="1"/>
</dbReference>
<dbReference type="PROSITE" id="PS00972">
    <property type="entry name" value="USP_1"/>
    <property type="match status" value="1"/>
</dbReference>
<comment type="subcellular location">
    <subcellularLocation>
        <location evidence="2">Nucleus</location>
    </subcellularLocation>
</comment>
<dbReference type="EMBL" id="WNWR01000526">
    <property type="protein sequence ID" value="KAE9975528.1"/>
    <property type="molecule type" value="Genomic_DNA"/>
</dbReference>
<evidence type="ECO:0000259" key="11">
    <source>
        <dbReference type="PROSITE" id="PS50144"/>
    </source>
</evidence>
<feature type="domain" description="MATH" evidence="11">
    <location>
        <begin position="63"/>
        <end position="192"/>
    </location>
</feature>
<proteinExistence type="inferred from homology"/>
<comment type="caution">
    <text evidence="14">The sequence shown here is derived from an EMBL/GenBank/DDBJ whole genome shotgun (WGS) entry which is preliminary data.</text>
</comment>
<dbReference type="CDD" id="cd02659">
    <property type="entry name" value="peptidase_C19C"/>
    <property type="match status" value="1"/>
</dbReference>
<keyword evidence="8" id="KW-0788">Thiol protease</keyword>
<comment type="catalytic activity">
    <reaction evidence="1">
        <text>Thiol-dependent hydrolysis of ester, thioester, amide, peptide and isopeptide bonds formed by the C-terminal Gly of ubiquitin (a 76-residue protein attached to proteins as an intracellular targeting signal).</text>
        <dbReference type="EC" id="3.4.19.12"/>
    </reaction>
</comment>
<dbReference type="GO" id="GO:0004843">
    <property type="term" value="F:cysteine-type deubiquitinase activity"/>
    <property type="evidence" value="ECO:0007669"/>
    <property type="project" value="UniProtKB-EC"/>
</dbReference>
<dbReference type="InterPro" id="IPR029346">
    <property type="entry name" value="USP_C"/>
</dbReference>
<dbReference type="Gene3D" id="3.10.20.90">
    <property type="entry name" value="Phosphatidylinositol 3-kinase Catalytic Subunit, Chain A, domain 1"/>
    <property type="match status" value="2"/>
</dbReference>
<keyword evidence="15" id="KW-1185">Reference proteome</keyword>
<dbReference type="GO" id="GO:0004175">
    <property type="term" value="F:endopeptidase activity"/>
    <property type="evidence" value="ECO:0007669"/>
    <property type="project" value="UniProtKB-ARBA"/>
</dbReference>
<dbReference type="InterPro" id="IPR008974">
    <property type="entry name" value="TRAF-like"/>
</dbReference>
<evidence type="ECO:0000259" key="12">
    <source>
        <dbReference type="PROSITE" id="PS50235"/>
    </source>
</evidence>
<dbReference type="InterPro" id="IPR002083">
    <property type="entry name" value="MATH/TRAF_dom"/>
</dbReference>
<sequence>MDHAPSDMAIDSEYDEKLDVAEIPGDESMDEVEPPEPQIRADDFEAIKKRHMPLLDGLEVEAEATDTWTIENWRNLPKRTNGPVFHSGGYPWRVLFFPQGNNVDHASFYLEHGFQDKVPDDWYACAQFMLTLWNPNDPTVYVTHTANHRFNGEEADWGFTRFAELRKLFQPRWEDRDRPMVENNSAKLTAYVRIYKDPTGVLWHNFINYDSKKETGMVGLKNQGATCYLNSLLQSLYFTHAFRKAVYQIPTEDEDDSKANSGYALQRLFYLLQSSDSAVSTNELTRAFGWDSRQIFEQQDVQELSRVLMERLEDRMKGTEAQDALGKMFIGKSKTYIKCINVDAESFRIEDFWDIQLNVSGNETLDDSFRDYIAVETMDGENKYQAEGYGLQDAKKGVIFESFPEVLHLQLKRFEYDFNRDTMMKINDRYEFPEIWDASPYLSEEADRSEPWIYRLHGVLVHSGDLNAGHYYAFLKPQQDGEWYRFDDDRVMKALPREAISDNFGGEASPQANGQTAAQRNPYTRTWTQKRSNNAYMLVYIRESRLNNILATDDDVRPPEHLAEKFAREKLHAEKLRKDREEAHLYMEVSVATDKQFKAFQGFDIVPWKDFVSEETQPKSFRVQRSMSVEEFVAHVATDMGLEVNKCRPWAIVNRQNGTSRPDRPLSEPEMSIEDAANRYGTKSTNFRVWMEVSDDKDKDGNVVFGDAYTGDNPANRPIVLFLKHFDVEQQTLFGMGHFYALQQDKAADIAPYVLKIMGWPVGTNFKMFEEIKHNMIEPIKSKQTLAQSEIQDGDVITVQRTFSEKELSVFAAAGKHTDVREFYDLLLHKTKVKFAPKNTEDGEEFQLELSKRMNYTQLAQKVAEHLGPDVDPTHIRFCPVNATNGRPKAPLRHVTHHNLGAMLTPGFQTYGQALNQRHDALYYEVLEVSLSELETRKVIKVTWLPEGLAKEETYEVLVPKNGTIADIVAALRRKTPAGYITDEMAGRVRVYETHACKIFKECALTYPVANLNEFIQLYAEPTPEGEFLGEIDEENEYLVPALHFDKETSKTHGVPFLFLMKKGEIFKDTKERLSKRTGIKGKALERIKFAVVPRSSYAKADYLTDDDILWDKMTSGETSLGLDHLSKTRNNWNRADSIFIK</sequence>
<reference evidence="14 15" key="1">
    <citation type="submission" date="2019-07" db="EMBL/GenBank/DDBJ databases">
        <title>Venturia inaequalis Genome Resource.</title>
        <authorList>
            <person name="Lichtner F.J."/>
        </authorList>
    </citation>
    <scope>NUCLEOTIDE SEQUENCE [LARGE SCALE GENOMIC DNA]</scope>
    <source>
        <strain evidence="13">Bline_iso_100314</strain>
        <strain evidence="14 15">DMI_063113</strain>
    </source>
</reference>
<evidence type="ECO:0000256" key="1">
    <source>
        <dbReference type="ARBA" id="ARBA00000707"/>
    </source>
</evidence>
<dbReference type="PROSITE" id="PS50235">
    <property type="entry name" value="USP_3"/>
    <property type="match status" value="1"/>
</dbReference>
<keyword evidence="7" id="KW-0378">Hydrolase</keyword>
<dbReference type="Proteomes" id="UP000490939">
    <property type="component" value="Unassembled WGS sequence"/>
</dbReference>
<feature type="domain" description="USP" evidence="12">
    <location>
        <begin position="218"/>
        <end position="543"/>
    </location>
</feature>
<dbReference type="SMART" id="SM00061">
    <property type="entry name" value="MATH"/>
    <property type="match status" value="1"/>
</dbReference>
<name>A0A8H3UUH4_VENIN</name>
<feature type="region of interest" description="Disordered" evidence="10">
    <location>
        <begin position="502"/>
        <end position="522"/>
    </location>
</feature>
<dbReference type="Pfam" id="PF14533">
    <property type="entry name" value="USP7_C2"/>
    <property type="match status" value="1"/>
</dbReference>
<dbReference type="InterPro" id="IPR024729">
    <property type="entry name" value="USP7_ICP0-binding_dom"/>
</dbReference>
<dbReference type="Gene3D" id="3.90.70.10">
    <property type="entry name" value="Cysteine proteinases"/>
    <property type="match status" value="1"/>
</dbReference>
<dbReference type="GO" id="GO:0140492">
    <property type="term" value="F:metal-dependent deubiquitinase activity"/>
    <property type="evidence" value="ECO:0007669"/>
    <property type="project" value="UniProtKB-ARBA"/>
</dbReference>
<feature type="compositionally biased region" description="Polar residues" evidence="10">
    <location>
        <begin position="510"/>
        <end position="522"/>
    </location>
</feature>
<organism evidence="14 15">
    <name type="scientific">Venturia inaequalis</name>
    <name type="common">Apple scab fungus</name>
    <dbReference type="NCBI Taxonomy" id="5025"/>
    <lineage>
        <taxon>Eukaryota</taxon>
        <taxon>Fungi</taxon>
        <taxon>Dikarya</taxon>
        <taxon>Ascomycota</taxon>
        <taxon>Pezizomycotina</taxon>
        <taxon>Dothideomycetes</taxon>
        <taxon>Pleosporomycetidae</taxon>
        <taxon>Venturiales</taxon>
        <taxon>Venturiaceae</taxon>
        <taxon>Venturia</taxon>
    </lineage>
</organism>
<dbReference type="PROSITE" id="PS00973">
    <property type="entry name" value="USP_2"/>
    <property type="match status" value="1"/>
</dbReference>
<dbReference type="InterPro" id="IPR038765">
    <property type="entry name" value="Papain-like_cys_pep_sf"/>
</dbReference>
<dbReference type="Gene3D" id="2.60.210.10">
    <property type="entry name" value="Apoptosis, Tumor Necrosis Factor Receptor Associated Protein 2, Chain A"/>
    <property type="match status" value="1"/>
</dbReference>
<evidence type="ECO:0000256" key="10">
    <source>
        <dbReference type="SAM" id="MobiDB-lite"/>
    </source>
</evidence>
<dbReference type="GO" id="GO:0031647">
    <property type="term" value="P:regulation of protein stability"/>
    <property type="evidence" value="ECO:0007669"/>
    <property type="project" value="TreeGrafter"/>
</dbReference>
<dbReference type="Pfam" id="PF12436">
    <property type="entry name" value="USP7_ICP0_bdg"/>
    <property type="match status" value="1"/>
</dbReference>
<comment type="similarity">
    <text evidence="3">Belongs to the peptidase C19 family.</text>
</comment>
<keyword evidence="5" id="KW-0645">Protease</keyword>
<dbReference type="FunFam" id="2.60.210.10:FF:000011">
    <property type="entry name" value="Ubiquitin carboxyl-terminal hydrolase 7"/>
    <property type="match status" value="1"/>
</dbReference>
<dbReference type="PROSITE" id="PS50144">
    <property type="entry name" value="MATH"/>
    <property type="match status" value="1"/>
</dbReference>
<dbReference type="PANTHER" id="PTHR24006">
    <property type="entry name" value="UBIQUITIN CARBOXYL-TERMINAL HYDROLASE"/>
    <property type="match status" value="1"/>
</dbReference>
<dbReference type="GO" id="GO:0016579">
    <property type="term" value="P:protein deubiquitination"/>
    <property type="evidence" value="ECO:0007669"/>
    <property type="project" value="InterPro"/>
</dbReference>
<evidence type="ECO:0000256" key="8">
    <source>
        <dbReference type="ARBA" id="ARBA00022807"/>
    </source>
</evidence>
<feature type="compositionally biased region" description="Acidic residues" evidence="10">
    <location>
        <begin position="24"/>
        <end position="34"/>
    </location>
</feature>
<dbReference type="InterPro" id="IPR028889">
    <property type="entry name" value="USP"/>
</dbReference>
<dbReference type="InterPro" id="IPR001394">
    <property type="entry name" value="Peptidase_C19_UCH"/>
</dbReference>
<dbReference type="Proteomes" id="UP000433883">
    <property type="component" value="Unassembled WGS sequence"/>
</dbReference>
<dbReference type="GO" id="GO:0006508">
    <property type="term" value="P:proteolysis"/>
    <property type="evidence" value="ECO:0007669"/>
    <property type="project" value="UniProtKB-KW"/>
</dbReference>
<evidence type="ECO:0000256" key="3">
    <source>
        <dbReference type="ARBA" id="ARBA00009085"/>
    </source>
</evidence>
<protein>
    <recommendedName>
        <fullName evidence="4">ubiquitinyl hydrolase 1</fullName>
        <ecNumber evidence="4">3.4.19.12</ecNumber>
    </recommendedName>
</protein>
<dbReference type="SUPFAM" id="SSF54001">
    <property type="entry name" value="Cysteine proteinases"/>
    <property type="match status" value="1"/>
</dbReference>
<dbReference type="InterPro" id="IPR018200">
    <property type="entry name" value="USP_CS"/>
</dbReference>
<dbReference type="FunFam" id="3.90.70.10:FF:000005">
    <property type="entry name" value="Ubiquitin carboxyl-terminal hydrolase 7"/>
    <property type="match status" value="1"/>
</dbReference>
<evidence type="ECO:0000256" key="7">
    <source>
        <dbReference type="ARBA" id="ARBA00022801"/>
    </source>
</evidence>
<keyword evidence="6" id="KW-0833">Ubl conjugation pathway</keyword>
<dbReference type="GO" id="GO:0005634">
    <property type="term" value="C:nucleus"/>
    <property type="evidence" value="ECO:0007669"/>
    <property type="project" value="UniProtKB-SubCell"/>
</dbReference>